<feature type="transmembrane region" description="Helical" evidence="1">
    <location>
        <begin position="74"/>
        <end position="96"/>
    </location>
</feature>
<comment type="caution">
    <text evidence="3">The sequence shown here is derived from an EMBL/GenBank/DDBJ whole genome shotgun (WGS) entry which is preliminary data.</text>
</comment>
<evidence type="ECO:0000256" key="1">
    <source>
        <dbReference type="SAM" id="Phobius"/>
    </source>
</evidence>
<keyword evidence="1" id="KW-1133">Transmembrane helix</keyword>
<dbReference type="GO" id="GO:0004175">
    <property type="term" value="F:endopeptidase activity"/>
    <property type="evidence" value="ECO:0007669"/>
    <property type="project" value="UniProtKB-ARBA"/>
</dbReference>
<protein>
    <recommendedName>
        <fullName evidence="2">CAAX prenyl protease 2/Lysostaphin resistance protein A-like domain-containing protein</fullName>
    </recommendedName>
</protein>
<keyword evidence="1" id="KW-0472">Membrane</keyword>
<evidence type="ECO:0000313" key="4">
    <source>
        <dbReference type="Proteomes" id="UP000177208"/>
    </source>
</evidence>
<feature type="transmembrane region" description="Helical" evidence="1">
    <location>
        <begin position="176"/>
        <end position="195"/>
    </location>
</feature>
<feature type="transmembrane region" description="Helical" evidence="1">
    <location>
        <begin position="146"/>
        <end position="164"/>
    </location>
</feature>
<dbReference type="EMBL" id="MFZG01000038">
    <property type="protein sequence ID" value="OGK15383.1"/>
    <property type="molecule type" value="Genomic_DNA"/>
</dbReference>
<sequence>MKSKVTATQRALNLWAVILIIWSVYRAKFRLPEWLDEFIAKPLVFILPVYYYIRKIEKKTFFKSINLSFKFPASDILISIAVGLIFSFSAVLANTIKFKSLVLFQRSLSLQEISVMIALALATGISEEILSRGFILKRLYEESKNIYTSSFFASVLFFFLHVPILFTNHKLTGDLLLLFMGTDLMLSLVNSFMFLDRKNLFVPIFIHAFYNLSIILFV</sequence>
<organism evidence="3 4">
    <name type="scientific">Candidatus Roizmanbacteria bacterium RIFCSPHIGHO2_01_FULL_39_12c</name>
    <dbReference type="NCBI Taxonomy" id="1802031"/>
    <lineage>
        <taxon>Bacteria</taxon>
        <taxon>Candidatus Roizmaniibacteriota</taxon>
    </lineage>
</organism>
<keyword evidence="1" id="KW-0812">Transmembrane</keyword>
<feature type="transmembrane region" description="Helical" evidence="1">
    <location>
        <begin position="34"/>
        <end position="53"/>
    </location>
</feature>
<reference evidence="3 4" key="1">
    <citation type="journal article" date="2016" name="Nat. Commun.">
        <title>Thousands of microbial genomes shed light on interconnected biogeochemical processes in an aquifer system.</title>
        <authorList>
            <person name="Anantharaman K."/>
            <person name="Brown C.T."/>
            <person name="Hug L.A."/>
            <person name="Sharon I."/>
            <person name="Castelle C.J."/>
            <person name="Probst A.J."/>
            <person name="Thomas B.C."/>
            <person name="Singh A."/>
            <person name="Wilkins M.J."/>
            <person name="Karaoz U."/>
            <person name="Brodie E.L."/>
            <person name="Williams K.H."/>
            <person name="Hubbard S.S."/>
            <person name="Banfield J.F."/>
        </authorList>
    </citation>
    <scope>NUCLEOTIDE SEQUENCE [LARGE SCALE GENOMIC DNA]</scope>
</reference>
<dbReference type="AlphaFoldDB" id="A0A1F7G8Z2"/>
<evidence type="ECO:0000313" key="3">
    <source>
        <dbReference type="EMBL" id="OGK15383.1"/>
    </source>
</evidence>
<dbReference type="InterPro" id="IPR003675">
    <property type="entry name" value="Rce1/LyrA-like_dom"/>
</dbReference>
<feature type="transmembrane region" description="Helical" evidence="1">
    <location>
        <begin position="200"/>
        <end position="217"/>
    </location>
</feature>
<dbReference type="GO" id="GO:0080120">
    <property type="term" value="P:CAAX-box protein maturation"/>
    <property type="evidence" value="ECO:0007669"/>
    <property type="project" value="UniProtKB-ARBA"/>
</dbReference>
<proteinExistence type="predicted"/>
<feature type="transmembrane region" description="Helical" evidence="1">
    <location>
        <begin position="108"/>
        <end position="125"/>
    </location>
</feature>
<feature type="transmembrane region" description="Helical" evidence="1">
    <location>
        <begin position="12"/>
        <end position="28"/>
    </location>
</feature>
<feature type="domain" description="CAAX prenyl protease 2/Lysostaphin resistance protein A-like" evidence="2">
    <location>
        <begin position="112"/>
        <end position="212"/>
    </location>
</feature>
<dbReference type="Pfam" id="PF02517">
    <property type="entry name" value="Rce1-like"/>
    <property type="match status" value="1"/>
</dbReference>
<name>A0A1F7G8Z2_9BACT</name>
<evidence type="ECO:0000259" key="2">
    <source>
        <dbReference type="Pfam" id="PF02517"/>
    </source>
</evidence>
<accession>A0A1F7G8Z2</accession>
<dbReference type="Proteomes" id="UP000177208">
    <property type="component" value="Unassembled WGS sequence"/>
</dbReference>
<gene>
    <name evidence="3" type="ORF">A2774_03580</name>
</gene>